<dbReference type="OrthoDB" id="9798732at2"/>
<dbReference type="PANTHER" id="PTHR33677:SF5">
    <property type="entry name" value="TRANSCRIPTIONAL REPRESSOR FRMR"/>
    <property type="match status" value="1"/>
</dbReference>
<sequence>MEYTQEMKNRLKRIEGQIRGVLRMLEEEQDCKSVITQLSASRTAIDRTIGLIVGTNLEQCLREQMESGEEMNSDIVKEAVQLLVKSR</sequence>
<dbReference type="AlphaFoldDB" id="A0A161IIG0"/>
<dbReference type="GO" id="GO:0003677">
    <property type="term" value="F:DNA binding"/>
    <property type="evidence" value="ECO:0007669"/>
    <property type="project" value="InterPro"/>
</dbReference>
<dbReference type="GO" id="GO:0045892">
    <property type="term" value="P:negative regulation of DNA-templated transcription"/>
    <property type="evidence" value="ECO:0007669"/>
    <property type="project" value="UniProtKB-ARBA"/>
</dbReference>
<dbReference type="InterPro" id="IPR003735">
    <property type="entry name" value="Metal_Tscrpt_repr"/>
</dbReference>
<organism evidence="1 2">
    <name type="scientific">Fictibacillus phosphorivorans</name>
    <dbReference type="NCBI Taxonomy" id="1221500"/>
    <lineage>
        <taxon>Bacteria</taxon>
        <taxon>Bacillati</taxon>
        <taxon>Bacillota</taxon>
        <taxon>Bacilli</taxon>
        <taxon>Bacillales</taxon>
        <taxon>Fictibacillaceae</taxon>
        <taxon>Fictibacillus</taxon>
    </lineage>
</organism>
<keyword evidence="2" id="KW-1185">Reference proteome</keyword>
<reference evidence="1 2" key="1">
    <citation type="submission" date="2016-04" db="EMBL/GenBank/DDBJ databases">
        <title>Complete genome sequence of Fictibacillus phosphorivorans G25-29, a strain toxic to nematodes.</title>
        <authorList>
            <person name="Zheng Z."/>
        </authorList>
    </citation>
    <scope>NUCLEOTIDE SEQUENCE [LARGE SCALE GENOMIC DNA]</scope>
    <source>
        <strain evidence="1 2">G25-29</strain>
    </source>
</reference>
<dbReference type="GO" id="GO:0046872">
    <property type="term" value="F:metal ion binding"/>
    <property type="evidence" value="ECO:0007669"/>
    <property type="project" value="InterPro"/>
</dbReference>
<dbReference type="STRING" id="1221500.ABE65_003130"/>
<dbReference type="KEGG" id="fpn:ABE65_003130"/>
<dbReference type="Proteomes" id="UP000076623">
    <property type="component" value="Chromosome"/>
</dbReference>
<accession>A0A161IIG0</accession>
<dbReference type="Gene3D" id="1.20.58.1000">
    <property type="entry name" value="Metal-sensitive repressor, helix protomer"/>
    <property type="match status" value="1"/>
</dbReference>
<name>A0A161IIG0_9BACL</name>
<protein>
    <submittedName>
        <fullName evidence="1">Cytoplasmic protein</fullName>
    </submittedName>
</protein>
<dbReference type="EMBL" id="CP015378">
    <property type="protein sequence ID" value="ANC75859.1"/>
    <property type="molecule type" value="Genomic_DNA"/>
</dbReference>
<gene>
    <name evidence="1" type="ORF">ABE65_003130</name>
</gene>
<dbReference type="RefSeq" id="WP_066391242.1">
    <property type="nucleotide sequence ID" value="NZ_CP015378.1"/>
</dbReference>
<dbReference type="PANTHER" id="PTHR33677">
    <property type="entry name" value="TRANSCRIPTIONAL REPRESSOR FRMR-RELATED"/>
    <property type="match status" value="1"/>
</dbReference>
<proteinExistence type="predicted"/>
<evidence type="ECO:0000313" key="2">
    <source>
        <dbReference type="Proteomes" id="UP000076623"/>
    </source>
</evidence>
<evidence type="ECO:0000313" key="1">
    <source>
        <dbReference type="EMBL" id="ANC75859.1"/>
    </source>
</evidence>
<dbReference type="Pfam" id="PF02583">
    <property type="entry name" value="Trns_repr_metal"/>
    <property type="match status" value="1"/>
</dbReference>
<dbReference type="CDD" id="cd10155">
    <property type="entry name" value="BsYrkD-like_DUF156"/>
    <property type="match status" value="1"/>
</dbReference>
<dbReference type="InterPro" id="IPR038390">
    <property type="entry name" value="Metal_Tscrpt_repr_sf"/>
</dbReference>